<proteinExistence type="inferred from homology"/>
<dbReference type="InterPro" id="IPR007324">
    <property type="entry name" value="Sugar-bd_dom_put"/>
</dbReference>
<evidence type="ECO:0000256" key="4">
    <source>
        <dbReference type="ARBA" id="ARBA00023163"/>
    </source>
</evidence>
<evidence type="ECO:0000313" key="6">
    <source>
        <dbReference type="EMBL" id="MDT0260148.1"/>
    </source>
</evidence>
<evidence type="ECO:0000259" key="5">
    <source>
        <dbReference type="Pfam" id="PF04198"/>
    </source>
</evidence>
<name>A0ABU2J579_9ACTN</name>
<dbReference type="InterPro" id="IPR051054">
    <property type="entry name" value="SorC_transcr_regulators"/>
</dbReference>
<reference evidence="7" key="1">
    <citation type="submission" date="2023-07" db="EMBL/GenBank/DDBJ databases">
        <title>30 novel species of actinomycetes from the DSMZ collection.</title>
        <authorList>
            <person name="Nouioui I."/>
        </authorList>
    </citation>
    <scope>NUCLEOTIDE SEQUENCE [LARGE SCALE GENOMIC DNA]</scope>
    <source>
        <strain evidence="7">DSM 44399</strain>
    </source>
</reference>
<evidence type="ECO:0000256" key="2">
    <source>
        <dbReference type="ARBA" id="ARBA00023015"/>
    </source>
</evidence>
<keyword evidence="4" id="KW-0804">Transcription</keyword>
<dbReference type="RefSeq" id="WP_311421309.1">
    <property type="nucleotide sequence ID" value="NZ_JAVREH010000002.1"/>
</dbReference>
<evidence type="ECO:0000256" key="1">
    <source>
        <dbReference type="ARBA" id="ARBA00010466"/>
    </source>
</evidence>
<dbReference type="PANTHER" id="PTHR34294:SF1">
    <property type="entry name" value="TRANSCRIPTIONAL REGULATOR LSRR"/>
    <property type="match status" value="1"/>
</dbReference>
<dbReference type="Pfam" id="PF04198">
    <property type="entry name" value="Sugar-bind"/>
    <property type="match status" value="1"/>
</dbReference>
<dbReference type="Gene3D" id="3.40.50.1360">
    <property type="match status" value="1"/>
</dbReference>
<keyword evidence="2" id="KW-0805">Transcription regulation</keyword>
<comment type="similarity">
    <text evidence="1">Belongs to the SorC transcriptional regulatory family.</text>
</comment>
<evidence type="ECO:0000256" key="3">
    <source>
        <dbReference type="ARBA" id="ARBA00023125"/>
    </source>
</evidence>
<keyword evidence="3" id="KW-0238">DNA-binding</keyword>
<comment type="caution">
    <text evidence="6">The sequence shown here is derived from an EMBL/GenBank/DDBJ whole genome shotgun (WGS) entry which is preliminary data.</text>
</comment>
<dbReference type="PANTHER" id="PTHR34294">
    <property type="entry name" value="TRANSCRIPTIONAL REGULATOR-RELATED"/>
    <property type="match status" value="1"/>
</dbReference>
<keyword evidence="7" id="KW-1185">Reference proteome</keyword>
<feature type="domain" description="Sugar-binding" evidence="5">
    <location>
        <begin position="2"/>
        <end position="104"/>
    </location>
</feature>
<organism evidence="6 7">
    <name type="scientific">Jatrophihabitans lederbergiae</name>
    <dbReference type="NCBI Taxonomy" id="3075547"/>
    <lineage>
        <taxon>Bacteria</taxon>
        <taxon>Bacillati</taxon>
        <taxon>Actinomycetota</taxon>
        <taxon>Actinomycetes</taxon>
        <taxon>Jatrophihabitantales</taxon>
        <taxon>Jatrophihabitantaceae</taxon>
        <taxon>Jatrophihabitans</taxon>
    </lineage>
</organism>
<accession>A0ABU2J579</accession>
<sequence>MGIGCWAPGLSSIYDALDVEDRESVSAWGVRAEVSGVFLDEGGIARQTALDERMIVTRARVLTGIPTVLAVAYGTAKSRAVWSALNGGVVNGLITHASLARAVLDMPRSAGAPALERVAPS</sequence>
<dbReference type="InterPro" id="IPR037171">
    <property type="entry name" value="NagB/RpiA_transferase-like"/>
</dbReference>
<dbReference type="Proteomes" id="UP001183176">
    <property type="component" value="Unassembled WGS sequence"/>
</dbReference>
<dbReference type="SUPFAM" id="SSF100950">
    <property type="entry name" value="NagB/RpiA/CoA transferase-like"/>
    <property type="match status" value="1"/>
</dbReference>
<gene>
    <name evidence="6" type="ORF">RM423_01945</name>
</gene>
<protein>
    <submittedName>
        <fullName evidence="6">Sugar-binding domain-containing protein</fullName>
    </submittedName>
</protein>
<evidence type="ECO:0000313" key="7">
    <source>
        <dbReference type="Proteomes" id="UP001183176"/>
    </source>
</evidence>
<dbReference type="EMBL" id="JAVREH010000002">
    <property type="protein sequence ID" value="MDT0260148.1"/>
    <property type="molecule type" value="Genomic_DNA"/>
</dbReference>